<evidence type="ECO:0000259" key="2">
    <source>
        <dbReference type="Pfam" id="PF13640"/>
    </source>
</evidence>
<organism evidence="3 4">
    <name type="scientific">Tistlia consotensis USBA 355</name>
    <dbReference type="NCBI Taxonomy" id="560819"/>
    <lineage>
        <taxon>Bacteria</taxon>
        <taxon>Pseudomonadati</taxon>
        <taxon>Pseudomonadota</taxon>
        <taxon>Alphaproteobacteria</taxon>
        <taxon>Rhodospirillales</taxon>
        <taxon>Rhodovibrionaceae</taxon>
        <taxon>Tistlia</taxon>
    </lineage>
</organism>
<dbReference type="GO" id="GO:0031418">
    <property type="term" value="F:L-ascorbic acid binding"/>
    <property type="evidence" value="ECO:0007669"/>
    <property type="project" value="UniProtKB-KW"/>
</dbReference>
<gene>
    <name evidence="3" type="ORF">SAMN05428998_102304</name>
</gene>
<dbReference type="RefSeq" id="WP_085121373.1">
    <property type="nucleotide sequence ID" value="NZ_FWZX01000002.1"/>
</dbReference>
<dbReference type="Gene3D" id="2.60.120.620">
    <property type="entry name" value="q2cbj1_9rhob like domain"/>
    <property type="match status" value="1"/>
</dbReference>
<reference evidence="3 4" key="1">
    <citation type="submission" date="2017-04" db="EMBL/GenBank/DDBJ databases">
        <authorList>
            <person name="Afonso C.L."/>
            <person name="Miller P.J."/>
            <person name="Scott M.A."/>
            <person name="Spackman E."/>
            <person name="Goraichik I."/>
            <person name="Dimitrov K.M."/>
            <person name="Suarez D.L."/>
            <person name="Swayne D.E."/>
        </authorList>
    </citation>
    <scope>NUCLEOTIDE SEQUENCE [LARGE SCALE GENOMIC DNA]</scope>
    <source>
        <strain evidence="3 4">USBA 355</strain>
    </source>
</reference>
<evidence type="ECO:0000256" key="1">
    <source>
        <dbReference type="ARBA" id="ARBA00022896"/>
    </source>
</evidence>
<name>A0A1Y6BG77_9PROT</name>
<keyword evidence="4" id="KW-1185">Reference proteome</keyword>
<dbReference type="PANTHER" id="PTHR12907:SF26">
    <property type="entry name" value="HIF PROLYL HYDROXYLASE, ISOFORM C"/>
    <property type="match status" value="1"/>
</dbReference>
<sequence length="206" mass="23210">MDLIDLNAIAATPVATEPFPHFVATPVLDDLTVARINRDFPAIAKPGLFPVSELDCRGAFSRLIEAVRDPRLESLLARKFGAPIEGKPLMVTVRGHCQAKDGRIHTDTRSKLVTCLLYLNEDWRQDGGRLRLLRGPDDIEDKVAEVPPTAGTLVAFRRTSNSYHGHKPFVGPRRYVMFNWLTDEAAYLREVSRHRLSARIKRVMAR</sequence>
<dbReference type="AlphaFoldDB" id="A0A1Y6BG77"/>
<dbReference type="GO" id="GO:0031543">
    <property type="term" value="F:peptidyl-proline dioxygenase activity"/>
    <property type="evidence" value="ECO:0007669"/>
    <property type="project" value="TreeGrafter"/>
</dbReference>
<feature type="domain" description="Prolyl 4-hydroxylase alpha subunit Fe(2+) 2OG dioxygenase" evidence="2">
    <location>
        <begin position="104"/>
        <end position="181"/>
    </location>
</feature>
<dbReference type="EMBL" id="FWZX01000002">
    <property type="protein sequence ID" value="SME99941.1"/>
    <property type="molecule type" value="Genomic_DNA"/>
</dbReference>
<dbReference type="InterPro" id="IPR044862">
    <property type="entry name" value="Pro_4_hyd_alph_FE2OG_OXY"/>
</dbReference>
<proteinExistence type="predicted"/>
<dbReference type="InterPro" id="IPR051559">
    <property type="entry name" value="HIF_prolyl_hydroxylases"/>
</dbReference>
<dbReference type="Pfam" id="PF13640">
    <property type="entry name" value="2OG-FeII_Oxy_3"/>
    <property type="match status" value="1"/>
</dbReference>
<accession>A0A1Y6BG77</accession>
<evidence type="ECO:0000313" key="3">
    <source>
        <dbReference type="EMBL" id="SME99941.1"/>
    </source>
</evidence>
<dbReference type="PANTHER" id="PTHR12907">
    <property type="entry name" value="EGL NINE HOMOLOG-RELATED"/>
    <property type="match status" value="1"/>
</dbReference>
<dbReference type="STRING" id="560819.SAMN05428998_102304"/>
<dbReference type="GO" id="GO:0008198">
    <property type="term" value="F:ferrous iron binding"/>
    <property type="evidence" value="ECO:0007669"/>
    <property type="project" value="TreeGrafter"/>
</dbReference>
<evidence type="ECO:0000313" key="4">
    <source>
        <dbReference type="Proteomes" id="UP000192917"/>
    </source>
</evidence>
<dbReference type="GO" id="GO:0071456">
    <property type="term" value="P:cellular response to hypoxia"/>
    <property type="evidence" value="ECO:0007669"/>
    <property type="project" value="TreeGrafter"/>
</dbReference>
<dbReference type="Proteomes" id="UP000192917">
    <property type="component" value="Unassembled WGS sequence"/>
</dbReference>
<keyword evidence="1" id="KW-0847">Vitamin C</keyword>
<protein>
    <submittedName>
        <fullName evidence="3">2OG-Fe(II) oxygenase superfamily protein</fullName>
    </submittedName>
</protein>